<dbReference type="PATRIC" id="fig|442562.3.peg.4264"/>
<name>A0A017HI25_9RHOB</name>
<accession>A0A017HI25</accession>
<reference evidence="2 3" key="1">
    <citation type="submission" date="2013-02" db="EMBL/GenBank/DDBJ databases">
        <authorList>
            <person name="Fiebig A."/>
            <person name="Goeker M."/>
            <person name="Klenk H.-P.P."/>
        </authorList>
    </citation>
    <scope>NUCLEOTIDE SEQUENCE [LARGE SCALE GENOMIC DNA]</scope>
    <source>
        <strain evidence="2 3">DSM 19309</strain>
    </source>
</reference>
<dbReference type="Gene3D" id="1.50.10.10">
    <property type="match status" value="1"/>
</dbReference>
<dbReference type="InterPro" id="IPR054491">
    <property type="entry name" value="MGH1-like_GH"/>
</dbReference>
<gene>
    <name evidence="2" type="ORF">Rumeso_04331</name>
</gene>
<proteinExistence type="predicted"/>
<dbReference type="Pfam" id="PF22422">
    <property type="entry name" value="MGH1-like_GH"/>
    <property type="match status" value="1"/>
</dbReference>
<dbReference type="AlphaFoldDB" id="A0A017HI25"/>
<dbReference type="InterPro" id="IPR012341">
    <property type="entry name" value="6hp_glycosidase-like_sf"/>
</dbReference>
<evidence type="ECO:0000313" key="2">
    <source>
        <dbReference type="EMBL" id="EYD74132.1"/>
    </source>
</evidence>
<organism evidence="2 3">
    <name type="scientific">Rubellimicrobium mesophilum DSM 19309</name>
    <dbReference type="NCBI Taxonomy" id="442562"/>
    <lineage>
        <taxon>Bacteria</taxon>
        <taxon>Pseudomonadati</taxon>
        <taxon>Pseudomonadota</taxon>
        <taxon>Alphaproteobacteria</taxon>
        <taxon>Rhodobacterales</taxon>
        <taxon>Roseobacteraceae</taxon>
        <taxon>Rubellimicrobium</taxon>
    </lineage>
</organism>
<evidence type="ECO:0000259" key="1">
    <source>
        <dbReference type="Pfam" id="PF22422"/>
    </source>
</evidence>
<dbReference type="RefSeq" id="WP_051521384.1">
    <property type="nucleotide sequence ID" value="NZ_KK088589.1"/>
</dbReference>
<sequence length="700" mass="77345">MIDDLLTTGRRGLRTRPGTLLLGSTGARLWADYLEERPGFVGAIDFIHKLNIPSLFEVFAGASGPPAPADVIWRPSHLSVSQRFGALALAETKFIDWNDCAVSVQEWRNEGTETLLLRVTVDPSWIVRAGDVATGERAFPERDFTVRAVVSTSRPELWDGLPVAPGETVSFVVAAALGLAESDSRDDLESRLRPLLDPVEPREIVAAQAKAYDAWFHGVPRFTSSSLLLDRTFAYRWFLLRHNLARPGLGALPGPVIYEGRSHKMGKAPFAPSGWEFSKLIPLSTPMHLLELRWHATADLGGDLLAALAAAQGIDGQLYAKTVNETMHPYANFAGWAAWQYALARGLDPRLAAGLPTLKRQVIGERENLATAGDALPLQVDHRLTGKEYQPSYWYFHGFPDDPFDKATYTPLKRVDRAVYQHLNARGVAALAAALGDEDAPRFAALAEEVATDILSKQWDSKTGFFYDLDPETDRKAMVRNIVGFYPAWAGLTDAEQARGLLAALVDGFDTGCPFPSVARDCPVYQPGGSWKGQFLKGRNGCMWDGPTWPYTNSITLDALARLSREAGHAHDELFAKRFWDFVLLHFQGRDGVTPYLVEHYDSATGEPISDEPDYNHSYFIDLVLRHVVGLEVGAGTRLTVDPIDIGLDSYSIEGLNIRGMSLSVRFSRAEGLRLLVEGNEVARRDKLEPLQWEGLPILQ</sequence>
<evidence type="ECO:0000313" key="3">
    <source>
        <dbReference type="Proteomes" id="UP000019666"/>
    </source>
</evidence>
<dbReference type="STRING" id="442562.Rumeso_04331"/>
<dbReference type="Proteomes" id="UP000019666">
    <property type="component" value="Unassembled WGS sequence"/>
</dbReference>
<comment type="caution">
    <text evidence="2">The sequence shown here is derived from an EMBL/GenBank/DDBJ whole genome shotgun (WGS) entry which is preliminary data.</text>
</comment>
<dbReference type="SUPFAM" id="SSF48208">
    <property type="entry name" value="Six-hairpin glycosidases"/>
    <property type="match status" value="1"/>
</dbReference>
<keyword evidence="3" id="KW-1185">Reference proteome</keyword>
<dbReference type="OrthoDB" id="231241at2"/>
<dbReference type="GO" id="GO:0005975">
    <property type="term" value="P:carbohydrate metabolic process"/>
    <property type="evidence" value="ECO:0007669"/>
    <property type="project" value="InterPro"/>
</dbReference>
<dbReference type="InterPro" id="IPR008928">
    <property type="entry name" value="6-hairpin_glycosidase_sf"/>
</dbReference>
<dbReference type="EMBL" id="AOSK01000121">
    <property type="protein sequence ID" value="EYD74132.1"/>
    <property type="molecule type" value="Genomic_DNA"/>
</dbReference>
<dbReference type="HOGENOM" id="CLU_393747_0_0_5"/>
<protein>
    <submittedName>
        <fullName evidence="2">Cell wall surface anchor family protein</fullName>
    </submittedName>
</protein>
<feature type="domain" description="Mannosylglycerate hydrolase MGH1-like glycoside hydrolase" evidence="1">
    <location>
        <begin position="284"/>
        <end position="618"/>
    </location>
</feature>